<evidence type="ECO:0000313" key="1">
    <source>
        <dbReference type="EMBL" id="KAJ3046383.1"/>
    </source>
</evidence>
<gene>
    <name evidence="1" type="ORF">HK097_000898</name>
</gene>
<sequence length="67" mass="7192">RKLEGLSVAESFEVRTMKILRAGQLGILGEALGVLSGLQGKYVELESVKEYLGAVHGVFVDGEEGEE</sequence>
<accession>A0AAD5S768</accession>
<reference evidence="1" key="1">
    <citation type="submission" date="2020-05" db="EMBL/GenBank/DDBJ databases">
        <title>Phylogenomic resolution of chytrid fungi.</title>
        <authorList>
            <person name="Stajich J.E."/>
            <person name="Amses K."/>
            <person name="Simmons R."/>
            <person name="Seto K."/>
            <person name="Myers J."/>
            <person name="Bonds A."/>
            <person name="Quandt C.A."/>
            <person name="Barry K."/>
            <person name="Liu P."/>
            <person name="Grigoriev I."/>
            <person name="Longcore J.E."/>
            <person name="James T.Y."/>
        </authorList>
    </citation>
    <scope>NUCLEOTIDE SEQUENCE</scope>
    <source>
        <strain evidence="1">JEL0318</strain>
    </source>
</reference>
<organism evidence="1 2">
    <name type="scientific">Rhizophlyctis rosea</name>
    <dbReference type="NCBI Taxonomy" id="64517"/>
    <lineage>
        <taxon>Eukaryota</taxon>
        <taxon>Fungi</taxon>
        <taxon>Fungi incertae sedis</taxon>
        <taxon>Chytridiomycota</taxon>
        <taxon>Chytridiomycota incertae sedis</taxon>
        <taxon>Chytridiomycetes</taxon>
        <taxon>Rhizophlyctidales</taxon>
        <taxon>Rhizophlyctidaceae</taxon>
        <taxon>Rhizophlyctis</taxon>
    </lineage>
</organism>
<feature type="non-terminal residue" evidence="1">
    <location>
        <position position="1"/>
    </location>
</feature>
<comment type="caution">
    <text evidence="1">The sequence shown here is derived from an EMBL/GenBank/DDBJ whole genome shotgun (WGS) entry which is preliminary data.</text>
</comment>
<keyword evidence="2" id="KW-1185">Reference proteome</keyword>
<name>A0AAD5S768_9FUNG</name>
<dbReference type="EMBL" id="JADGJD010001177">
    <property type="protein sequence ID" value="KAJ3046383.1"/>
    <property type="molecule type" value="Genomic_DNA"/>
</dbReference>
<dbReference type="AlphaFoldDB" id="A0AAD5S768"/>
<evidence type="ECO:0000313" key="2">
    <source>
        <dbReference type="Proteomes" id="UP001212841"/>
    </source>
</evidence>
<proteinExistence type="predicted"/>
<protein>
    <submittedName>
        <fullName evidence="1">Uncharacterized protein</fullName>
    </submittedName>
</protein>
<dbReference type="Proteomes" id="UP001212841">
    <property type="component" value="Unassembled WGS sequence"/>
</dbReference>